<evidence type="ECO:0000256" key="1">
    <source>
        <dbReference type="SAM" id="MobiDB-lite"/>
    </source>
</evidence>
<keyword evidence="3" id="KW-1185">Reference proteome</keyword>
<evidence type="ECO:0000313" key="3">
    <source>
        <dbReference type="Proteomes" id="UP000324222"/>
    </source>
</evidence>
<sequence length="66" mass="6741">MTHSISSPCAPLDVTAGGEGLTSTQGNSKQNTFSAQHSILGRAPNLCTECCAAPSSPSQHITALKE</sequence>
<dbReference type="AlphaFoldDB" id="A0A5B7H8V3"/>
<evidence type="ECO:0000313" key="2">
    <source>
        <dbReference type="EMBL" id="MPC68580.1"/>
    </source>
</evidence>
<feature type="region of interest" description="Disordered" evidence="1">
    <location>
        <begin position="1"/>
        <end position="30"/>
    </location>
</feature>
<dbReference type="Proteomes" id="UP000324222">
    <property type="component" value="Unassembled WGS sequence"/>
</dbReference>
<name>A0A5B7H8V3_PORTR</name>
<reference evidence="2 3" key="1">
    <citation type="submission" date="2019-05" db="EMBL/GenBank/DDBJ databases">
        <title>Another draft genome of Portunus trituberculatus and its Hox gene families provides insights of decapod evolution.</title>
        <authorList>
            <person name="Jeong J.-H."/>
            <person name="Song I."/>
            <person name="Kim S."/>
            <person name="Choi T."/>
            <person name="Kim D."/>
            <person name="Ryu S."/>
            <person name="Kim W."/>
        </authorList>
    </citation>
    <scope>NUCLEOTIDE SEQUENCE [LARGE SCALE GENOMIC DNA]</scope>
    <source>
        <tissue evidence="2">Muscle</tissue>
    </source>
</reference>
<gene>
    <name evidence="2" type="ORF">E2C01_062782</name>
</gene>
<accession>A0A5B7H8V3</accession>
<comment type="caution">
    <text evidence="2">The sequence shown here is derived from an EMBL/GenBank/DDBJ whole genome shotgun (WGS) entry which is preliminary data.</text>
</comment>
<dbReference type="EMBL" id="VSRR010028062">
    <property type="protein sequence ID" value="MPC68580.1"/>
    <property type="molecule type" value="Genomic_DNA"/>
</dbReference>
<organism evidence="2 3">
    <name type="scientific">Portunus trituberculatus</name>
    <name type="common">Swimming crab</name>
    <name type="synonym">Neptunus trituberculatus</name>
    <dbReference type="NCBI Taxonomy" id="210409"/>
    <lineage>
        <taxon>Eukaryota</taxon>
        <taxon>Metazoa</taxon>
        <taxon>Ecdysozoa</taxon>
        <taxon>Arthropoda</taxon>
        <taxon>Crustacea</taxon>
        <taxon>Multicrustacea</taxon>
        <taxon>Malacostraca</taxon>
        <taxon>Eumalacostraca</taxon>
        <taxon>Eucarida</taxon>
        <taxon>Decapoda</taxon>
        <taxon>Pleocyemata</taxon>
        <taxon>Brachyura</taxon>
        <taxon>Eubrachyura</taxon>
        <taxon>Portunoidea</taxon>
        <taxon>Portunidae</taxon>
        <taxon>Portuninae</taxon>
        <taxon>Portunus</taxon>
    </lineage>
</organism>
<feature type="compositionally biased region" description="Polar residues" evidence="1">
    <location>
        <begin position="21"/>
        <end position="30"/>
    </location>
</feature>
<proteinExistence type="predicted"/>
<protein>
    <submittedName>
        <fullName evidence="2">Uncharacterized protein</fullName>
    </submittedName>
</protein>